<organism evidence="1 2">
    <name type="scientific">Algoriphagus boritolerans DSM 17298 = JCM 18970</name>
    <dbReference type="NCBI Taxonomy" id="1120964"/>
    <lineage>
        <taxon>Bacteria</taxon>
        <taxon>Pseudomonadati</taxon>
        <taxon>Bacteroidota</taxon>
        <taxon>Cytophagia</taxon>
        <taxon>Cytophagales</taxon>
        <taxon>Cyclobacteriaceae</taxon>
        <taxon>Algoriphagus</taxon>
    </lineage>
</organism>
<reference evidence="2" key="1">
    <citation type="submission" date="2016-10" db="EMBL/GenBank/DDBJ databases">
        <authorList>
            <person name="Varghese N."/>
            <person name="Submissions S."/>
        </authorList>
    </citation>
    <scope>NUCLEOTIDE SEQUENCE [LARGE SCALE GENOMIC DNA]</scope>
    <source>
        <strain evidence="2">DSM 17298</strain>
    </source>
</reference>
<protein>
    <submittedName>
        <fullName evidence="1">Uncharacterized protein</fullName>
    </submittedName>
</protein>
<proteinExistence type="predicted"/>
<sequence length="335" mass="39518">MDEFFSKIQPIWMGRQDKTKSHFINLLGFESKAEAKQVLYDVLKALGWMGKDFFKLQIHSCDYSEPSAIVHMMLSTGGFAPVTYFPEAEYWMRNCDSDEKLVQAIKNELNKWFKSRTLLRVSLAGKTYEALSNGNLVINWFGFSNNSNPESTTIALMDFGLDQNVHLYEKEVKIQLPLHRDQLIQFYMKEIGRYSDALDPKDFVFFLKDKNNFIDFRNSFLEVRTQFEAMASREMDLPIQCLKFLDYEFFDRWIPDLSNVDGLKSSYWDFLMTGFDFLKRTRKDFDTNLEKISINFKGYWMLTLYWDNGGKFLSGNGHYLVVHEFDFPLFPKEIE</sequence>
<evidence type="ECO:0000313" key="2">
    <source>
        <dbReference type="Proteomes" id="UP000236736"/>
    </source>
</evidence>
<gene>
    <name evidence="1" type="ORF">SAMN03080598_03447</name>
</gene>
<name>A0A1H5ZDK5_9BACT</name>
<dbReference type="RefSeq" id="WP_235010074.1">
    <property type="nucleotide sequence ID" value="NZ_FNVR01000026.1"/>
</dbReference>
<evidence type="ECO:0000313" key="1">
    <source>
        <dbReference type="EMBL" id="SEG34144.1"/>
    </source>
</evidence>
<keyword evidence="2" id="KW-1185">Reference proteome</keyword>
<dbReference type="AlphaFoldDB" id="A0A1H5ZDK5"/>
<dbReference type="Proteomes" id="UP000236736">
    <property type="component" value="Unassembled WGS sequence"/>
</dbReference>
<accession>A0A1H5ZDK5</accession>
<dbReference type="EMBL" id="FNVR01000026">
    <property type="protein sequence ID" value="SEG34144.1"/>
    <property type="molecule type" value="Genomic_DNA"/>
</dbReference>